<evidence type="ECO:0000313" key="7">
    <source>
        <dbReference type="Proteomes" id="UP001242995"/>
    </source>
</evidence>
<dbReference type="InterPro" id="IPR016163">
    <property type="entry name" value="Ald_DH_C"/>
</dbReference>
<name>A0AAW8DMG5_9MICC</name>
<evidence type="ECO:0000256" key="2">
    <source>
        <dbReference type="ARBA" id="ARBA00023002"/>
    </source>
</evidence>
<keyword evidence="2" id="KW-0560">Oxidoreductase</keyword>
<dbReference type="RefSeq" id="WP_306964234.1">
    <property type="nucleotide sequence ID" value="NZ_JAUSRG010000022.1"/>
</dbReference>
<dbReference type="Gene3D" id="3.40.605.10">
    <property type="entry name" value="Aldehyde Dehydrogenase, Chain A, domain 1"/>
    <property type="match status" value="1"/>
</dbReference>
<evidence type="ECO:0000313" key="4">
    <source>
        <dbReference type="EMBL" id="MDP9907530.1"/>
    </source>
</evidence>
<dbReference type="InterPro" id="IPR016162">
    <property type="entry name" value="Ald_DH_N"/>
</dbReference>
<dbReference type="Proteomes" id="UP001230951">
    <property type="component" value="Unassembled WGS sequence"/>
</dbReference>
<sequence>MPESTLCATEIALPRFREVTSPYDGRIVGTVPLTDACAADAVLEVARAGARKARALSRNTRGKILDTAATDIERRSEEFARTIVAESGKTIRQARKEVLRAVNTLRLSAAEARRNAGEVIPFDSYEGSEDRTGWYSREPLGIIAAITPFNDPLNLVAHKIGPAIAGGNAVVLKPSALTPLSAQLLADALVDAGLSPEVLTVVHGDREVAETIIRSRDVRMVSFTGGFSTGESIARAAGLKKLSMDLGGNAPVIVLSDADIDDAVESCVSGAFWAAGQNCVGVQRILVATPLYADFRQRFLEATARLVSGDPSDERTDVGPMISPAALDELKAKLDESIHDGAALLAGNVRVGNVLEPTVLEAVPADSRLWREEVFGPVVMLHAFNTFEEAIEVANAIEFSLHAGIFTDSLSNAMDAARGIDAGGVMINDSSDYRFDGMPFGGSKYGSLGREGVHFAYEEMTQPKVVCIKNRGI</sequence>
<reference evidence="4 6" key="1">
    <citation type="submission" date="2023-07" db="EMBL/GenBank/DDBJ databases">
        <title>Sorghum-associated microbial communities from plants grown in Nebraska, USA.</title>
        <authorList>
            <person name="Schachtman D."/>
        </authorList>
    </citation>
    <scope>NUCLEOTIDE SEQUENCE</scope>
    <source>
        <strain evidence="4">DS1006</strain>
        <strain evidence="5 6">DS1016</strain>
    </source>
</reference>
<comment type="similarity">
    <text evidence="1">Belongs to the aldehyde dehydrogenase family.</text>
</comment>
<dbReference type="AlphaFoldDB" id="A0AAW8DMG5"/>
<evidence type="ECO:0000259" key="3">
    <source>
        <dbReference type="Pfam" id="PF00171"/>
    </source>
</evidence>
<evidence type="ECO:0000256" key="1">
    <source>
        <dbReference type="ARBA" id="ARBA00009986"/>
    </source>
</evidence>
<dbReference type="SUPFAM" id="SSF53720">
    <property type="entry name" value="ALDH-like"/>
    <property type="match status" value="1"/>
</dbReference>
<dbReference type="Gene3D" id="3.40.309.10">
    <property type="entry name" value="Aldehyde Dehydrogenase, Chain A, domain 2"/>
    <property type="match status" value="1"/>
</dbReference>
<dbReference type="CDD" id="cd07149">
    <property type="entry name" value="ALDH_y4uC"/>
    <property type="match status" value="1"/>
</dbReference>
<dbReference type="InterPro" id="IPR016161">
    <property type="entry name" value="Ald_DH/histidinol_DH"/>
</dbReference>
<dbReference type="Pfam" id="PF00171">
    <property type="entry name" value="Aldedh"/>
    <property type="match status" value="1"/>
</dbReference>
<keyword evidence="6" id="KW-1185">Reference proteome</keyword>
<accession>A0AAW8DMG5</accession>
<dbReference type="InterPro" id="IPR015590">
    <property type="entry name" value="Aldehyde_DH_dom"/>
</dbReference>
<evidence type="ECO:0000313" key="5">
    <source>
        <dbReference type="EMBL" id="MDQ0183147.1"/>
    </source>
</evidence>
<feature type="domain" description="Aldehyde dehydrogenase" evidence="3">
    <location>
        <begin position="18"/>
        <end position="466"/>
    </location>
</feature>
<gene>
    <name evidence="4" type="ORF">J2S90_004524</name>
    <name evidence="5" type="ORF">J2S93_004606</name>
</gene>
<dbReference type="EMBL" id="JAUSRG010000022">
    <property type="protein sequence ID" value="MDP9907530.1"/>
    <property type="molecule type" value="Genomic_DNA"/>
</dbReference>
<protein>
    <submittedName>
        <fullName evidence="4">Acyl-CoA reductase-like NAD-dependent aldehyde dehydrogenase</fullName>
    </submittedName>
</protein>
<dbReference type="PANTHER" id="PTHR42991:SF1">
    <property type="entry name" value="ALDEHYDE DEHYDROGENASE"/>
    <property type="match status" value="1"/>
</dbReference>
<dbReference type="Proteomes" id="UP001242995">
    <property type="component" value="Unassembled WGS sequence"/>
</dbReference>
<proteinExistence type="inferred from homology"/>
<evidence type="ECO:0000313" key="6">
    <source>
        <dbReference type="Proteomes" id="UP001230951"/>
    </source>
</evidence>
<dbReference type="GO" id="GO:0008911">
    <property type="term" value="F:lactaldehyde dehydrogenase (NAD+) activity"/>
    <property type="evidence" value="ECO:0007669"/>
    <property type="project" value="TreeGrafter"/>
</dbReference>
<comment type="caution">
    <text evidence="4">The sequence shown here is derived from an EMBL/GenBank/DDBJ whole genome shotgun (WGS) entry which is preliminary data.</text>
</comment>
<dbReference type="EMBL" id="JAUSTF010000020">
    <property type="protein sequence ID" value="MDQ0183147.1"/>
    <property type="molecule type" value="Genomic_DNA"/>
</dbReference>
<dbReference type="InterPro" id="IPR051020">
    <property type="entry name" value="ALDH-related_metabolic_enz"/>
</dbReference>
<organism evidence="4 7">
    <name type="scientific">Arthrobacter bambusae</name>
    <dbReference type="NCBI Taxonomy" id="1338426"/>
    <lineage>
        <taxon>Bacteria</taxon>
        <taxon>Bacillati</taxon>
        <taxon>Actinomycetota</taxon>
        <taxon>Actinomycetes</taxon>
        <taxon>Micrococcales</taxon>
        <taxon>Micrococcaceae</taxon>
        <taxon>Arthrobacter</taxon>
    </lineage>
</organism>
<dbReference type="PANTHER" id="PTHR42991">
    <property type="entry name" value="ALDEHYDE DEHYDROGENASE"/>
    <property type="match status" value="1"/>
</dbReference>